<keyword evidence="2" id="KW-1185">Reference proteome</keyword>
<dbReference type="Proteomes" id="UP000314987">
    <property type="component" value="Unassembled WGS sequence"/>
</dbReference>
<sequence length="50" mass="5503">MTPLFFLLAPLGNSCPPPVYTVVYGREILYLSSFSTDFALSSLLSTKCNQ</sequence>
<dbReference type="GeneTree" id="ENSGT00910000147790"/>
<evidence type="ECO:0000313" key="1">
    <source>
        <dbReference type="Ensembl" id="ENSVURP00010028809.1"/>
    </source>
</evidence>
<dbReference type="AlphaFoldDB" id="A0A4X2LTM2"/>
<organism evidence="1 2">
    <name type="scientific">Vombatus ursinus</name>
    <name type="common">Common wombat</name>
    <dbReference type="NCBI Taxonomy" id="29139"/>
    <lineage>
        <taxon>Eukaryota</taxon>
        <taxon>Metazoa</taxon>
        <taxon>Chordata</taxon>
        <taxon>Craniata</taxon>
        <taxon>Vertebrata</taxon>
        <taxon>Euteleostomi</taxon>
        <taxon>Mammalia</taxon>
        <taxon>Metatheria</taxon>
        <taxon>Diprotodontia</taxon>
        <taxon>Vombatidae</taxon>
        <taxon>Vombatus</taxon>
    </lineage>
</organism>
<name>A0A4X2LTM2_VOMUR</name>
<reference evidence="1" key="2">
    <citation type="submission" date="2025-08" db="UniProtKB">
        <authorList>
            <consortium name="Ensembl"/>
        </authorList>
    </citation>
    <scope>IDENTIFICATION</scope>
</reference>
<proteinExistence type="predicted"/>
<dbReference type="Ensembl" id="ENSVURT00010032818.1">
    <property type="protein sequence ID" value="ENSVURP00010028809.1"/>
    <property type="gene ID" value="ENSVURG00010022050.1"/>
</dbReference>
<reference evidence="1" key="3">
    <citation type="submission" date="2025-09" db="UniProtKB">
        <authorList>
            <consortium name="Ensembl"/>
        </authorList>
    </citation>
    <scope>IDENTIFICATION</scope>
</reference>
<accession>A0A4X2LTM2</accession>
<dbReference type="OMA" id="YCREILY"/>
<evidence type="ECO:0000313" key="2">
    <source>
        <dbReference type="Proteomes" id="UP000314987"/>
    </source>
</evidence>
<reference evidence="2" key="1">
    <citation type="submission" date="2018-12" db="EMBL/GenBank/DDBJ databases">
        <authorList>
            <person name="Yazar S."/>
        </authorList>
    </citation>
    <scope>NUCLEOTIDE SEQUENCE [LARGE SCALE GENOMIC DNA]</scope>
</reference>
<protein>
    <submittedName>
        <fullName evidence="1">Uncharacterized protein</fullName>
    </submittedName>
</protein>